<dbReference type="PROSITE" id="PS51125">
    <property type="entry name" value="NHL"/>
    <property type="match status" value="2"/>
</dbReference>
<gene>
    <name evidence="3" type="ORF">GKO46_03240</name>
    <name evidence="4" type="ORF">GKO48_06020</name>
</gene>
<keyword evidence="1" id="KW-0677">Repeat</keyword>
<dbReference type="InterPro" id="IPR050952">
    <property type="entry name" value="TRIM-NHL_E3_ligases"/>
</dbReference>
<dbReference type="AlphaFoldDB" id="A0AAJ5ZFM1"/>
<reference evidence="4" key="2">
    <citation type="journal article" date="2023" name="Nat. Commun.">
        <title>Cultivation of marine bacteria of the SAR202 clade.</title>
        <authorList>
            <person name="Lim Y."/>
            <person name="Seo J.H."/>
            <person name="Giovannoni S.J."/>
            <person name="Kang I."/>
            <person name="Cho J.C."/>
        </authorList>
    </citation>
    <scope>NUCLEOTIDE SEQUENCE</scope>
    <source>
        <strain evidence="4">JH1073</strain>
    </source>
</reference>
<dbReference type="InterPro" id="IPR011042">
    <property type="entry name" value="6-blade_b-propeller_TolB-like"/>
</dbReference>
<dbReference type="SUPFAM" id="SSF101898">
    <property type="entry name" value="NHL repeat"/>
    <property type="match status" value="1"/>
</dbReference>
<dbReference type="Gene3D" id="2.120.10.30">
    <property type="entry name" value="TolB, C-terminal domain"/>
    <property type="match status" value="1"/>
</dbReference>
<evidence type="ECO:0000256" key="1">
    <source>
        <dbReference type="ARBA" id="ARBA00022737"/>
    </source>
</evidence>
<dbReference type="InterPro" id="IPR001258">
    <property type="entry name" value="NHL_repeat"/>
</dbReference>
<name>A0AAJ5ZFM1_9CHLR</name>
<dbReference type="GO" id="GO:0008270">
    <property type="term" value="F:zinc ion binding"/>
    <property type="evidence" value="ECO:0007669"/>
    <property type="project" value="UniProtKB-KW"/>
</dbReference>
<dbReference type="Pfam" id="PF17170">
    <property type="entry name" value="DUF5128"/>
    <property type="match status" value="1"/>
</dbReference>
<organism evidence="4 5">
    <name type="scientific">Candidatus Lucifugimonas marina</name>
    <dbReference type="NCBI Taxonomy" id="3038979"/>
    <lineage>
        <taxon>Bacteria</taxon>
        <taxon>Bacillati</taxon>
        <taxon>Chloroflexota</taxon>
        <taxon>Dehalococcoidia</taxon>
        <taxon>SAR202 cluster</taxon>
        <taxon>Candidatus Lucifugimonadales</taxon>
        <taxon>Candidatus Lucifugimonadaceae</taxon>
        <taxon>Candidatus Lucifugimonas</taxon>
    </lineage>
</organism>
<keyword evidence="5" id="KW-1185">Reference proteome</keyword>
<evidence type="ECO:0000313" key="5">
    <source>
        <dbReference type="Proteomes" id="UP001219901"/>
    </source>
</evidence>
<dbReference type="Proteomes" id="UP001219901">
    <property type="component" value="Chromosome"/>
</dbReference>
<evidence type="ECO:0000256" key="2">
    <source>
        <dbReference type="PROSITE-ProRule" id="PRU00504"/>
    </source>
</evidence>
<reference evidence="5" key="3">
    <citation type="submission" date="2023-06" db="EMBL/GenBank/DDBJ databases">
        <title>Pangenomics reveal diversification of enzyme families and niche specialization in globally abundant SAR202 bacteria.</title>
        <authorList>
            <person name="Saw J.H.W."/>
        </authorList>
    </citation>
    <scope>NUCLEOTIDE SEQUENCE [LARGE SCALE GENOMIC DNA]</scope>
    <source>
        <strain evidence="5">JH1073</strain>
    </source>
</reference>
<dbReference type="PANTHER" id="PTHR24104:SF25">
    <property type="entry name" value="PROTEIN LIN-41"/>
    <property type="match status" value="1"/>
</dbReference>
<evidence type="ECO:0000313" key="6">
    <source>
        <dbReference type="Proteomes" id="UP001321249"/>
    </source>
</evidence>
<dbReference type="EMBL" id="WMBE01000001">
    <property type="protein sequence ID" value="MDG0866082.1"/>
    <property type="molecule type" value="Genomic_DNA"/>
</dbReference>
<protein>
    <submittedName>
        <fullName evidence="4">6-bladed beta-propeller</fullName>
    </submittedName>
</protein>
<feature type="repeat" description="NHL" evidence="2">
    <location>
        <begin position="170"/>
        <end position="209"/>
    </location>
</feature>
<accession>A0AAJ5ZFM1</accession>
<feature type="repeat" description="NHL" evidence="2">
    <location>
        <begin position="128"/>
        <end position="162"/>
    </location>
</feature>
<dbReference type="Proteomes" id="UP001321249">
    <property type="component" value="Unassembled WGS sequence"/>
</dbReference>
<dbReference type="EMBL" id="CP046147">
    <property type="protein sequence ID" value="WFG39194.1"/>
    <property type="molecule type" value="Genomic_DNA"/>
</dbReference>
<reference evidence="5 6" key="1">
    <citation type="submission" date="2019-11" db="EMBL/GenBank/DDBJ databases">
        <authorList>
            <person name="Cho J.-C."/>
        </authorList>
    </citation>
    <scope>NUCLEOTIDE SEQUENCE [LARGE SCALE GENOMIC DNA]</scope>
    <source>
        <strain evidence="4 5">JH1073</strain>
        <strain evidence="3 6">JH702</strain>
    </source>
</reference>
<evidence type="ECO:0000313" key="4">
    <source>
        <dbReference type="EMBL" id="WFG39194.1"/>
    </source>
</evidence>
<sequence length="297" mass="33156">MTTVGEGKFQYEVDRDWLRHKPAFWELGQCADVGVDSQDRVWLFSRSKHPVTCWTPEGQFIGSWGDLGPLEGEFRVPHGVFIDKEDHIWLADHQTHQVTKHNENGDVLMELGTHGYANITVTSTNEQGAPFNMPTGLATTTDGKLFVTDGYANRRVHRFSSEGELEHSWGEAGKGPGQFSILHKVGVDNNNKVYVCDRENNRIQIFDVDGNYLTEWTDVVGPGDIFFDDEVVYVVEQGGGNGVSIWTLDGELITRWRGNADACQAAHGGWFDSKGNIYIAEIGEPGHGQRVTKFSLI</sequence>
<dbReference type="PANTHER" id="PTHR24104">
    <property type="entry name" value="E3 UBIQUITIN-PROTEIN LIGASE NHLRC1-RELATED"/>
    <property type="match status" value="1"/>
</dbReference>
<dbReference type="RefSeq" id="WP_342822643.1">
    <property type="nucleotide sequence ID" value="NZ_CP046146.1"/>
</dbReference>
<evidence type="ECO:0000313" key="3">
    <source>
        <dbReference type="EMBL" id="MDG0866082.1"/>
    </source>
</evidence>
<proteinExistence type="predicted"/>